<keyword evidence="1" id="KW-0812">Transmembrane</keyword>
<keyword evidence="1" id="KW-1133">Transmembrane helix</keyword>
<dbReference type="Proteomes" id="UP001162483">
    <property type="component" value="Unassembled WGS sequence"/>
</dbReference>
<evidence type="ECO:0000256" key="1">
    <source>
        <dbReference type="SAM" id="Phobius"/>
    </source>
</evidence>
<evidence type="ECO:0000313" key="3">
    <source>
        <dbReference type="Proteomes" id="UP001162483"/>
    </source>
</evidence>
<feature type="non-terminal residue" evidence="2">
    <location>
        <position position="63"/>
    </location>
</feature>
<dbReference type="EMBL" id="CATNWA010019477">
    <property type="protein sequence ID" value="CAI9613432.1"/>
    <property type="molecule type" value="Genomic_DNA"/>
</dbReference>
<reference evidence="2" key="1">
    <citation type="submission" date="2023-05" db="EMBL/GenBank/DDBJ databases">
        <authorList>
            <person name="Stuckert A."/>
        </authorList>
    </citation>
    <scope>NUCLEOTIDE SEQUENCE</scope>
</reference>
<evidence type="ECO:0000313" key="2">
    <source>
        <dbReference type="EMBL" id="CAI9613432.1"/>
    </source>
</evidence>
<proteinExistence type="predicted"/>
<accession>A0ABN9GYE6</accession>
<feature type="transmembrane region" description="Helical" evidence="1">
    <location>
        <begin position="26"/>
        <end position="55"/>
    </location>
</feature>
<keyword evidence="1" id="KW-0472">Membrane</keyword>
<keyword evidence="3" id="KW-1185">Reference proteome</keyword>
<name>A0ABN9GYE6_9NEOB</name>
<organism evidence="2 3">
    <name type="scientific">Staurois parvus</name>
    <dbReference type="NCBI Taxonomy" id="386267"/>
    <lineage>
        <taxon>Eukaryota</taxon>
        <taxon>Metazoa</taxon>
        <taxon>Chordata</taxon>
        <taxon>Craniata</taxon>
        <taxon>Vertebrata</taxon>
        <taxon>Euteleostomi</taxon>
        <taxon>Amphibia</taxon>
        <taxon>Batrachia</taxon>
        <taxon>Anura</taxon>
        <taxon>Neobatrachia</taxon>
        <taxon>Ranoidea</taxon>
        <taxon>Ranidae</taxon>
        <taxon>Staurois</taxon>
    </lineage>
</organism>
<comment type="caution">
    <text evidence="2">The sequence shown here is derived from an EMBL/GenBank/DDBJ whole genome shotgun (WGS) entry which is preliminary data.</text>
</comment>
<protein>
    <submittedName>
        <fullName evidence="2">Uncharacterized protein</fullName>
    </submittedName>
</protein>
<gene>
    <name evidence="2" type="ORF">SPARVUS_LOCUS14893941</name>
</gene>
<sequence length="63" mass="6600">MVSPPLLLTDLPCMTTGLAPDPASSLALLLTIACYVWETSAQFILLVICITYNAASSSSLPLS</sequence>